<evidence type="ECO:0000313" key="8">
    <source>
        <dbReference type="EMBL" id="PJJ45840.1"/>
    </source>
</evidence>
<evidence type="ECO:0000259" key="7">
    <source>
        <dbReference type="Pfam" id="PF02782"/>
    </source>
</evidence>
<dbReference type="InterPro" id="IPR050406">
    <property type="entry name" value="FGGY_Carb_Kinase"/>
</dbReference>
<dbReference type="Gene3D" id="3.30.420.40">
    <property type="match status" value="2"/>
</dbReference>
<dbReference type="PROSITE" id="PS00445">
    <property type="entry name" value="FGGY_KINASES_2"/>
    <property type="match status" value="1"/>
</dbReference>
<dbReference type="Pfam" id="PF02782">
    <property type="entry name" value="FGGY_C"/>
    <property type="match status" value="1"/>
</dbReference>
<dbReference type="RefSeq" id="WP_066143885.1">
    <property type="nucleotide sequence ID" value="NZ_PGEY01000001.1"/>
</dbReference>
<keyword evidence="4 5" id="KW-0418">Kinase</keyword>
<dbReference type="InterPro" id="IPR000577">
    <property type="entry name" value="Carb_kinase_FGGY"/>
</dbReference>
<dbReference type="PANTHER" id="PTHR43095:SF5">
    <property type="entry name" value="XYLULOSE KINASE"/>
    <property type="match status" value="1"/>
</dbReference>
<dbReference type="SUPFAM" id="SSF53067">
    <property type="entry name" value="Actin-like ATPase domain"/>
    <property type="match status" value="2"/>
</dbReference>
<feature type="domain" description="Carbohydrate kinase FGGY C-terminal" evidence="7">
    <location>
        <begin position="270"/>
        <end position="448"/>
    </location>
</feature>
<name>A0ABX4N4D4_9MICC</name>
<dbReference type="InterPro" id="IPR018484">
    <property type="entry name" value="FGGY_N"/>
</dbReference>
<accession>A0ABX4N4D4</accession>
<protein>
    <submittedName>
        <fullName evidence="8">Xylulokinase</fullName>
    </submittedName>
</protein>
<evidence type="ECO:0000256" key="3">
    <source>
        <dbReference type="ARBA" id="ARBA00022679"/>
    </source>
</evidence>
<proteinExistence type="inferred from homology"/>
<evidence type="ECO:0000256" key="5">
    <source>
        <dbReference type="RuleBase" id="RU003733"/>
    </source>
</evidence>
<dbReference type="PANTHER" id="PTHR43095">
    <property type="entry name" value="SUGAR KINASE"/>
    <property type="match status" value="1"/>
</dbReference>
<dbReference type="InterPro" id="IPR018483">
    <property type="entry name" value="Carb_kinase_FGGY_CS"/>
</dbReference>
<evidence type="ECO:0000259" key="6">
    <source>
        <dbReference type="Pfam" id="PF00370"/>
    </source>
</evidence>
<gene>
    <name evidence="8" type="ORF">ATK23_3140</name>
</gene>
<keyword evidence="2" id="KW-0119">Carbohydrate metabolism</keyword>
<dbReference type="InterPro" id="IPR043129">
    <property type="entry name" value="ATPase_NBD"/>
</dbReference>
<dbReference type="Proteomes" id="UP000229263">
    <property type="component" value="Unassembled WGS sequence"/>
</dbReference>
<keyword evidence="2" id="KW-0859">Xylose metabolism</keyword>
<dbReference type="CDD" id="cd07804">
    <property type="entry name" value="ASKHA_NBD_FGGY_RrXK-like"/>
    <property type="match status" value="1"/>
</dbReference>
<dbReference type="Pfam" id="PF00370">
    <property type="entry name" value="FGGY_N"/>
    <property type="match status" value="1"/>
</dbReference>
<organism evidence="8 9">
    <name type="scientific">Glutamicibacter mysorens</name>
    <dbReference type="NCBI Taxonomy" id="257984"/>
    <lineage>
        <taxon>Bacteria</taxon>
        <taxon>Bacillati</taxon>
        <taxon>Actinomycetota</taxon>
        <taxon>Actinomycetes</taxon>
        <taxon>Micrococcales</taxon>
        <taxon>Micrococcaceae</taxon>
        <taxon>Glutamicibacter</taxon>
    </lineage>
</organism>
<comment type="caution">
    <text evidence="8">The sequence shown here is derived from an EMBL/GenBank/DDBJ whole genome shotgun (WGS) entry which is preliminary data.</text>
</comment>
<evidence type="ECO:0000256" key="2">
    <source>
        <dbReference type="ARBA" id="ARBA00022629"/>
    </source>
</evidence>
<reference evidence="8 9" key="1">
    <citation type="submission" date="2017-11" db="EMBL/GenBank/DDBJ databases">
        <title>Sequencing the genomes of 1000 actinobacteria strains.</title>
        <authorList>
            <person name="Klenk H.-P."/>
        </authorList>
    </citation>
    <scope>NUCLEOTIDE SEQUENCE [LARGE SCALE GENOMIC DNA]</scope>
    <source>
        <strain evidence="8 9">DSM 12798</strain>
    </source>
</reference>
<dbReference type="PIRSF" id="PIRSF000538">
    <property type="entry name" value="GlpK"/>
    <property type="match status" value="1"/>
</dbReference>
<evidence type="ECO:0000256" key="1">
    <source>
        <dbReference type="ARBA" id="ARBA00009156"/>
    </source>
</evidence>
<feature type="domain" description="Carbohydrate kinase FGGY N-terminal" evidence="6">
    <location>
        <begin position="18"/>
        <end position="256"/>
    </location>
</feature>
<evidence type="ECO:0000313" key="9">
    <source>
        <dbReference type="Proteomes" id="UP000229263"/>
    </source>
</evidence>
<dbReference type="EMBL" id="PGEY01000001">
    <property type="protein sequence ID" value="PJJ45840.1"/>
    <property type="molecule type" value="Genomic_DNA"/>
</dbReference>
<dbReference type="InterPro" id="IPR018485">
    <property type="entry name" value="FGGY_C"/>
</dbReference>
<sequence>MTSANTGQASKDTSISVTLGFDVGTSSSKGVLVDSQGNILAQATRSHEVSRPEPGWHEMDPELWWEEFQDISRELLAHGHYKVAAVGASGMGPCVAIADRHGVPLHPAILYGVDTRATQQIQAQNTLLGAEDIFTRCGSFLSSQSVGPKLQWLEENESESFKEARMFFMPSSWIVYRLTGQYVLDHHSASQSTPLYDLSSADWYEPWFEKIAPQISRPRLFWPDEQAGTITAEAELQTGIPAGTPVIAGTVDAWAEAISVGATRTNDTMLMYGTTLFIVHHTQRSLRHHSLWSTAGTRPGAYCLAAGLATSGAITQWIRELTHTDYESLFRAAEKSGPGAKGLVMLPYFSGERTPLHDPQARGVLAGLELSHTQGDIFRSALEGVGYAVRHNLETFQQAGGTTQRMFAVGGGTTSKLWPQIISEILGTEQIIRKHAIGASLGMAFLAASLFNDPDIEHWNPILYKTQPIKNPVYEARYQQFRALYPATKNIVHDLSRK</sequence>
<evidence type="ECO:0000256" key="4">
    <source>
        <dbReference type="ARBA" id="ARBA00022777"/>
    </source>
</evidence>
<comment type="similarity">
    <text evidence="1 5">Belongs to the FGGY kinase family.</text>
</comment>
<keyword evidence="3 5" id="KW-0808">Transferase</keyword>
<keyword evidence="9" id="KW-1185">Reference proteome</keyword>